<evidence type="ECO:0000313" key="2">
    <source>
        <dbReference type="WBParaSite" id="Pan_g7273.t1"/>
    </source>
</evidence>
<reference evidence="2" key="2">
    <citation type="submission" date="2020-10" db="UniProtKB">
        <authorList>
            <consortium name="WormBaseParasite"/>
        </authorList>
    </citation>
    <scope>IDENTIFICATION</scope>
</reference>
<protein>
    <submittedName>
        <fullName evidence="2">Ras-GAP domain-containing protein</fullName>
    </submittedName>
</protein>
<sequence>MYSCLSSVVFVERSTQCKKMHFDPLQGRESAYKTYTDQSLTAAFVRFAFLVPDVIHTCSQTSASSGINCSSVLGIFLRMVGNYNADVLEKALTLTAKLNNGELCNFDECEAVKEHLILLWHTLVNGLEEVALFHTGPVTPTMITAITSSSPTTSLASTFAAAYSALDKALLKVRKKLTKTPEVLISPFASISLKSPENRDNQQG</sequence>
<organism evidence="1 2">
    <name type="scientific">Panagrellus redivivus</name>
    <name type="common">Microworm</name>
    <dbReference type="NCBI Taxonomy" id="6233"/>
    <lineage>
        <taxon>Eukaryota</taxon>
        <taxon>Metazoa</taxon>
        <taxon>Ecdysozoa</taxon>
        <taxon>Nematoda</taxon>
        <taxon>Chromadorea</taxon>
        <taxon>Rhabditida</taxon>
        <taxon>Tylenchina</taxon>
        <taxon>Panagrolaimomorpha</taxon>
        <taxon>Panagrolaimoidea</taxon>
        <taxon>Panagrolaimidae</taxon>
        <taxon>Panagrellus</taxon>
    </lineage>
</organism>
<dbReference type="AlphaFoldDB" id="A0A7E4W7B4"/>
<evidence type="ECO:0000313" key="1">
    <source>
        <dbReference type="Proteomes" id="UP000492821"/>
    </source>
</evidence>
<keyword evidence="1" id="KW-1185">Reference proteome</keyword>
<name>A0A7E4W7B4_PANRE</name>
<accession>A0A7E4W7B4</accession>
<dbReference type="Proteomes" id="UP000492821">
    <property type="component" value="Unassembled WGS sequence"/>
</dbReference>
<reference evidence="1" key="1">
    <citation type="journal article" date="2013" name="Genetics">
        <title>The draft genome and transcriptome of Panagrellus redivivus are shaped by the harsh demands of a free-living lifestyle.</title>
        <authorList>
            <person name="Srinivasan J."/>
            <person name="Dillman A.R."/>
            <person name="Macchietto M.G."/>
            <person name="Heikkinen L."/>
            <person name="Lakso M."/>
            <person name="Fracchia K.M."/>
            <person name="Antoshechkin I."/>
            <person name="Mortazavi A."/>
            <person name="Wong G."/>
            <person name="Sternberg P.W."/>
        </authorList>
    </citation>
    <scope>NUCLEOTIDE SEQUENCE [LARGE SCALE GENOMIC DNA]</scope>
    <source>
        <strain evidence="1">MT8872</strain>
    </source>
</reference>
<dbReference type="WBParaSite" id="Pan_g7273.t1">
    <property type="protein sequence ID" value="Pan_g7273.t1"/>
    <property type="gene ID" value="Pan_g7273"/>
</dbReference>
<proteinExistence type="predicted"/>